<dbReference type="Proteomes" id="UP000465609">
    <property type="component" value="Chromosome"/>
</dbReference>
<dbReference type="Gene3D" id="3.40.1000.10">
    <property type="entry name" value="Mog1/PsbP, alpha/beta/alpha sandwich"/>
    <property type="match status" value="1"/>
</dbReference>
<keyword evidence="3" id="KW-1185">Reference proteome</keyword>
<dbReference type="InterPro" id="IPR019674">
    <property type="entry name" value="Lipoprotein_LpqN/LpqT-like"/>
</dbReference>
<dbReference type="Pfam" id="PF10738">
    <property type="entry name" value="Lpp-LpqN"/>
    <property type="match status" value="1"/>
</dbReference>
<evidence type="ECO:0008006" key="4">
    <source>
        <dbReference type="Google" id="ProtNLM"/>
    </source>
</evidence>
<accession>A0ABM7IFW2</accession>
<evidence type="ECO:0000313" key="3">
    <source>
        <dbReference type="Proteomes" id="UP000465609"/>
    </source>
</evidence>
<proteinExistence type="predicted"/>
<gene>
    <name evidence="2" type="ORF">MAUB_34510</name>
</gene>
<name>A0ABM7IFW2_9MYCO</name>
<sequence>MPEPTAGAANPTIADYITQQKIQETPIHRTDAGAPKVEIQFPDGWQNAGDDTPDYAYGAIVYSAPGAENLAYTPNIIALVSRLDGPVDADKLMSLAGGEAKNLPGFSSAGEEPGTSAGFPAFRIAGTYDMPSGKAAFGQETVVFKGNDGLYVLQMNATSDEAQGHELFQALDSIDKSLAITP</sequence>
<evidence type="ECO:0000256" key="1">
    <source>
        <dbReference type="ARBA" id="ARBA00022729"/>
    </source>
</evidence>
<dbReference type="EMBL" id="AP022577">
    <property type="protein sequence ID" value="BBX85578.1"/>
    <property type="molecule type" value="Genomic_DNA"/>
</dbReference>
<keyword evidence="1" id="KW-0732">Signal</keyword>
<reference evidence="2 3" key="1">
    <citation type="journal article" date="2019" name="Emerg. Microbes Infect.">
        <title>Comprehensive subspecies identification of 175 nontuberculous mycobacteria species based on 7547 genomic profiles.</title>
        <authorList>
            <person name="Matsumoto Y."/>
            <person name="Kinjo T."/>
            <person name="Motooka D."/>
            <person name="Nabeya D."/>
            <person name="Jung N."/>
            <person name="Uechi K."/>
            <person name="Horii T."/>
            <person name="Iida T."/>
            <person name="Fujita J."/>
            <person name="Nakamura S."/>
        </authorList>
    </citation>
    <scope>NUCLEOTIDE SEQUENCE [LARGE SCALE GENOMIC DNA]</scope>
    <source>
        <strain evidence="2 3">JCM 15296</strain>
    </source>
</reference>
<evidence type="ECO:0000313" key="2">
    <source>
        <dbReference type="EMBL" id="BBX85578.1"/>
    </source>
</evidence>
<organism evidence="2 3">
    <name type="scientific">Mycolicibacterium aubagnense</name>
    <dbReference type="NCBI Taxonomy" id="319707"/>
    <lineage>
        <taxon>Bacteria</taxon>
        <taxon>Bacillati</taxon>
        <taxon>Actinomycetota</taxon>
        <taxon>Actinomycetes</taxon>
        <taxon>Mycobacteriales</taxon>
        <taxon>Mycobacteriaceae</taxon>
        <taxon>Mycolicibacterium</taxon>
    </lineage>
</organism>
<protein>
    <recommendedName>
        <fullName evidence="4">Lipoprotein LpqN</fullName>
    </recommendedName>
</protein>